<dbReference type="EMBL" id="QFFJ01000002">
    <property type="protein sequence ID" value="RBL89626.1"/>
    <property type="molecule type" value="Genomic_DNA"/>
</dbReference>
<gene>
    <name evidence="1" type="ORF">DF182_24295</name>
</gene>
<evidence type="ECO:0000313" key="1">
    <source>
        <dbReference type="EMBL" id="RBL89626.1"/>
    </source>
</evidence>
<protein>
    <submittedName>
        <fullName evidence="1">Uncharacterized protein</fullName>
    </submittedName>
</protein>
<reference evidence="1 2" key="1">
    <citation type="submission" date="2018-05" db="EMBL/GenBank/DDBJ databases">
        <title>Chitinophaga sp. K3CV102501T nov., isolated from isolated from a monsoon evergreen broad-leaved forest soil.</title>
        <authorList>
            <person name="Lv Y."/>
        </authorList>
    </citation>
    <scope>NUCLEOTIDE SEQUENCE [LARGE SCALE GENOMIC DNA]</scope>
    <source>
        <strain evidence="1 2">GDMCC 1.1325</strain>
    </source>
</reference>
<organism evidence="1 2">
    <name type="scientific">Chitinophaga flava</name>
    <dbReference type="NCBI Taxonomy" id="2259036"/>
    <lineage>
        <taxon>Bacteria</taxon>
        <taxon>Pseudomonadati</taxon>
        <taxon>Bacteroidota</taxon>
        <taxon>Chitinophagia</taxon>
        <taxon>Chitinophagales</taxon>
        <taxon>Chitinophagaceae</taxon>
        <taxon>Chitinophaga</taxon>
    </lineage>
</organism>
<sequence>MKDINTLLLSAENTTEELIIDITYDGAFSRILGLLQQHRLILQQVAYIRGGMLNGLPVNQFKGKTILNGFAVEVLITTGEDGKGMFAIMEADLTSAGLQVLNFFFSIDEKNLKGTETLLFPRLQLYAEAQSGSNQEFLEISGFFKGRWNPLGIEGLGIEDLKLGAVISTDKELLCNRYSAVMAASFLIKDKVVPIEVMIPIGPGIWRIRVPKKTTLPSLADLVSMIGGEDAVNALPEQLRTMPSLLIRTLDLRFDPQAARMHLLNIDIASSSPWQFNSRLSLENLRLQLSMAWNSSKDAFPYTITGRISGRAKLGKFYLAASIPYPLNGTTILETSTAEPLPSLGELFLALDLPDLVQAMPQGIAASGAMNIHHIRASLNLAEKQLQELDISVSAAGRWPLLPGKFEIAALYLDFNITPINESWGICGRIGGTVALFNTTIAIEAGRYAPGANWYLRLTQPLLLPDIGELATLTGIETVTDTLFPAGSGLRQLQASIDTFDISLHHDTGRLAAYAFGISMKSPLVVLENLLVLNSIDISLEVISPFDNNTRAVNGTAACTLTFAGMTATLEGTLDQGLVLQGTIPEMRLVTILESLTGTVPPELPDVVCRDIYFSLDTRTQAFVIRAAATADWDYAGNGAPLHATFQLDLERNAAAELSCTVKAAVKGQVAFNADCYLQELDLSFYIQADKTWGVEGNLQANLYGYTMHLGAGYHHNTLLLSWSAEQEGGKQYLPLLGTKESGILGCSAFSFTIGRAVAEKPLTFDIRAKGVLEIPEHFSLTGELIFRKDAAGTYTAGFHANMDNTAPTDTTADIMLDIVIPQDRSLAKLSGALREVELKKLAALFLRNTPLPETLPQITFSNLAFEVMPVAGTFSFSGEATAIWQLNKSSQSLHTSAQLEVGRRKTEDAKLLFGGALKFDTTTSVDIIDSCSFRSFHLDMALGQQQTPVVKGSAAISLFDHELDFSVAYIEHSLQLTADLHSLQLLNIEAVMAIQLNTLAFVYAKTANNVASWEMAATADISLEHIGHISGTLQLFNSPHRSGLSFKASNASLEVPLPVPGVEMALLFGFDHFSLYRETEEGKHYWGMEAALDLGIKGLPEECCRYFGEQDRITFKTTLQLRKNAFHLHLDRLIGPVMIPIPDIEQDGKTVSLGAAQILITDLDLSIGRTFGLSVTGGLRIPAELDRIFGQPSSPFFNAFDPARPDETTVKLEVGIQGSSVHARLLTSPLAAVQMKDGWVKLDLGDFGKFRFTLPQFSLKGNAFAASIKMEREGELAIPVSLLKKLLKDKLQMEKVANLLPDKIPISDIRFFDENRHLQIGPFLTALAPDKATEDLLRSAIDAINKTVEYLPDRLVNNYMKFTLPESFYAEISIGTGCNVNISVGVGESSEPIRALYPTMTGILPALGGIELRSFSFGTLFGASIFNLSLDATFDQFDIISLGAAALAGWMPESVRQLLPDTTKFQQTLTISELYMIIIVQGYIVVPLPLFYKHIGIDHYGLEGLHLHGHIRFPKPELDVAEIFTVLNNLRRFFTDPAFELPETDDKLPQGFDLVFTFENSYLLLPTYLGGAMVGKKEGELVKVKAAKIIAKVLNTVKFFSLRKLIESIPIEYRIVSIQAQEQRLLDFRFRMGYALTTPGEFIANKQLLQSLQLTDDSIDHFFSYPLPPDANGMMFLAKGKLQLFDTLELDARLGIAARADGFLINMRFYGAISDLLQITLAGEIKADKRDHHNPVALSGQVLLRSSIFENHEILRAVFDYRHIDGRNYCCFSGLIRLFPANMPIALEAEASIDGRWSDDAFSISNAETRLTLPVLGSFRAVTTLLITREQQLYYTVLHFNDKQVRLLISNNNNEFQLHGEFDALCIGRLLRFTSSAASLDDTRPQGPEIYILTDKAAGQLKLFYLDGKITFLGMYAAVRVNIRPDYWEFMLAAGIDIKHLLEAEFRLNCRMAPDLAWLNADASFKVGLQFEIPKISFWVWFFGWHEIVLFDGIKWSGSFDALLDIKVYNPATWKSTFDYDAELQDIAGKIARITREIADKEAALQAKRNGLSNERNALKDQLRTRAEKVKRVQELQHDLINLYILDQLFEAKSKRGSDPDWTYAYNNAVEAYRKVTDEYLRLLDELGFATSGQLKFYMEALRYLDKIIEYIVVYSFGRWGYGWYNINEVLSSRNAPEYDIVLQFVLMADNIKRGHLAKHGIAYTTDKEDEQIVALQQRITDMGLLSKLFDARSKKGSDPEWKTDYDMARNGLFERINAYTTHLEQVGWESEQQRTLMISRLNYIDKIKEYVIVFGHLKWGYNGTYVQEALRSGNIPDYDIILKVLAEIEALKIAALNKCNKDQPFDSKAIEGTMLPNAFGLSRDYHQQETTYEELNTAEGVYRYLQEEILSYQVALRQLRERELAVGRRRKEVEDGRNQPIRFELKLRSSLRIQEHVLVVPPVEIMVAPNRLQDILGEVSAKVLEAIMNSLWNVVVDLFSGPQRMRAIGVEDMSGADSVMEGPVGEKPFPFSFIRHPTNQEVHRRLLMAGSDMQQEPPPKGYDAAFDLTEYL</sequence>
<proteinExistence type="predicted"/>
<name>A0A365XTC6_9BACT</name>
<dbReference type="RefSeq" id="WP_113618377.1">
    <property type="nucleotide sequence ID" value="NZ_QFFJ01000002.1"/>
</dbReference>
<accession>A0A365XTC6</accession>
<comment type="caution">
    <text evidence="1">The sequence shown here is derived from an EMBL/GenBank/DDBJ whole genome shotgun (WGS) entry which is preliminary data.</text>
</comment>
<keyword evidence="2" id="KW-1185">Reference proteome</keyword>
<dbReference type="OrthoDB" id="463714at2"/>
<dbReference type="Proteomes" id="UP000253410">
    <property type="component" value="Unassembled WGS sequence"/>
</dbReference>
<evidence type="ECO:0000313" key="2">
    <source>
        <dbReference type="Proteomes" id="UP000253410"/>
    </source>
</evidence>